<comment type="similarity">
    <text evidence="1">Belongs to the MBF1 family.</text>
</comment>
<feature type="domain" description="HTH cro/C1-type" evidence="6">
    <location>
        <begin position="82"/>
        <end position="136"/>
    </location>
</feature>
<dbReference type="PANTHER" id="PTHR10245:SF15">
    <property type="entry name" value="ENDOTHELIAL DIFFERENTIATION-RELATED FACTOR 1"/>
    <property type="match status" value="1"/>
</dbReference>
<dbReference type="InterPro" id="IPR001387">
    <property type="entry name" value="Cro/C1-type_HTH"/>
</dbReference>
<dbReference type="InterPro" id="IPR010982">
    <property type="entry name" value="Lambda_DNA-bd_dom_sf"/>
</dbReference>
<dbReference type="EMBL" id="JAABOA010000162">
    <property type="protein sequence ID" value="KAF9585545.1"/>
    <property type="molecule type" value="Genomic_DNA"/>
</dbReference>
<dbReference type="InterPro" id="IPR013729">
    <property type="entry name" value="MBF1_N"/>
</dbReference>
<dbReference type="GO" id="GO:0003677">
    <property type="term" value="F:DNA binding"/>
    <property type="evidence" value="ECO:0007669"/>
    <property type="project" value="UniProtKB-KW"/>
</dbReference>
<name>A0A9P6G3H2_9FUNG</name>
<evidence type="ECO:0000313" key="8">
    <source>
        <dbReference type="Proteomes" id="UP000780801"/>
    </source>
</evidence>
<evidence type="ECO:0000256" key="5">
    <source>
        <dbReference type="ARBA" id="ARBA00035107"/>
    </source>
</evidence>
<evidence type="ECO:0000259" key="6">
    <source>
        <dbReference type="PROSITE" id="PS50943"/>
    </source>
</evidence>
<accession>A0A9P6G3H2</accession>
<evidence type="ECO:0000256" key="3">
    <source>
        <dbReference type="ARBA" id="ARBA00023125"/>
    </source>
</evidence>
<dbReference type="AlphaFoldDB" id="A0A9P6G3H2"/>
<dbReference type="Pfam" id="PF08523">
    <property type="entry name" value="MBF1"/>
    <property type="match status" value="1"/>
</dbReference>
<gene>
    <name evidence="7" type="primary">MBF1_1</name>
    <name evidence="7" type="ORF">BGW38_001883</name>
</gene>
<evidence type="ECO:0000313" key="7">
    <source>
        <dbReference type="EMBL" id="KAF9585545.1"/>
    </source>
</evidence>
<keyword evidence="2" id="KW-0805">Transcription regulation</keyword>
<keyword evidence="3" id="KW-0238">DNA-binding</keyword>
<keyword evidence="4" id="KW-0804">Transcription</keyword>
<organism evidence="7 8">
    <name type="scientific">Lunasporangiospora selenospora</name>
    <dbReference type="NCBI Taxonomy" id="979761"/>
    <lineage>
        <taxon>Eukaryota</taxon>
        <taxon>Fungi</taxon>
        <taxon>Fungi incertae sedis</taxon>
        <taxon>Mucoromycota</taxon>
        <taxon>Mortierellomycotina</taxon>
        <taxon>Mortierellomycetes</taxon>
        <taxon>Mortierellales</taxon>
        <taxon>Mortierellaceae</taxon>
        <taxon>Lunasporangiospora</taxon>
    </lineage>
</organism>
<comment type="caution">
    <text evidence="7">The sequence shown here is derived from an EMBL/GenBank/DDBJ whole genome shotgun (WGS) entry which is preliminary data.</text>
</comment>
<sequence>MSGNVGWDEDIVLRKRSEQTKVSRSSSDINAARRAGAVVSTERKVLSNAGHTGTDFRRIAKVAESEEIIAPKAVSMDVGKAIAKARIELKMNQKELGVKVNEKQTVINDYEAGRAVPNQQILGKLERVLAVKLRGKEIGSPLTYGKK</sequence>
<protein>
    <submittedName>
        <fullName evidence="7">Multiprotein-bridging factor 1</fullName>
    </submittedName>
</protein>
<dbReference type="SMART" id="SM00530">
    <property type="entry name" value="HTH_XRE"/>
    <property type="match status" value="1"/>
</dbReference>
<evidence type="ECO:0000256" key="4">
    <source>
        <dbReference type="ARBA" id="ARBA00023163"/>
    </source>
</evidence>
<proteinExistence type="inferred from homology"/>
<dbReference type="Pfam" id="PF01381">
    <property type="entry name" value="HTH_3"/>
    <property type="match status" value="1"/>
</dbReference>
<dbReference type="Proteomes" id="UP000780801">
    <property type="component" value="Unassembled WGS sequence"/>
</dbReference>
<evidence type="ECO:0000256" key="2">
    <source>
        <dbReference type="ARBA" id="ARBA00023015"/>
    </source>
</evidence>
<dbReference type="CDD" id="cd00093">
    <property type="entry name" value="HTH_XRE"/>
    <property type="match status" value="1"/>
</dbReference>
<dbReference type="SUPFAM" id="SSF47413">
    <property type="entry name" value="lambda repressor-like DNA-binding domains"/>
    <property type="match status" value="1"/>
</dbReference>
<dbReference type="PROSITE" id="PS50943">
    <property type="entry name" value="HTH_CROC1"/>
    <property type="match status" value="1"/>
</dbReference>
<dbReference type="OrthoDB" id="10253401at2759"/>
<keyword evidence="8" id="KW-1185">Reference proteome</keyword>
<dbReference type="GO" id="GO:0005634">
    <property type="term" value="C:nucleus"/>
    <property type="evidence" value="ECO:0007669"/>
    <property type="project" value="TreeGrafter"/>
</dbReference>
<comment type="function">
    <text evidence="5">Transcriptional coactivator that stimulates GCN4-dependent transcriptional activity by bridging the DNA-binding region of GCN4 and TBP (SPT15), thereby recruiting TBP to GCN4-bound promoters. Involved in induction of the ribosome quality control (RQC) pathway; a pathway that degrades nascent peptide chains during problematic translation. Required to prevent stalled ribosomes from frameshifting.</text>
</comment>
<dbReference type="PANTHER" id="PTHR10245">
    <property type="entry name" value="ENDOTHELIAL DIFFERENTIATION-RELATED FACTOR 1 MULTIPROTEIN BRIDGING FACTOR 1"/>
    <property type="match status" value="1"/>
</dbReference>
<dbReference type="Gene3D" id="1.10.260.40">
    <property type="entry name" value="lambda repressor-like DNA-binding domains"/>
    <property type="match status" value="1"/>
</dbReference>
<evidence type="ECO:0000256" key="1">
    <source>
        <dbReference type="ARBA" id="ARBA00009802"/>
    </source>
</evidence>
<reference evidence="7" key="1">
    <citation type="journal article" date="2020" name="Fungal Divers.">
        <title>Resolving the Mortierellaceae phylogeny through synthesis of multi-gene phylogenetics and phylogenomics.</title>
        <authorList>
            <person name="Vandepol N."/>
            <person name="Liber J."/>
            <person name="Desiro A."/>
            <person name="Na H."/>
            <person name="Kennedy M."/>
            <person name="Barry K."/>
            <person name="Grigoriev I.V."/>
            <person name="Miller A.N."/>
            <person name="O'Donnell K."/>
            <person name="Stajich J.E."/>
            <person name="Bonito G."/>
        </authorList>
    </citation>
    <scope>NUCLEOTIDE SEQUENCE</scope>
    <source>
        <strain evidence="7">KOD1015</strain>
    </source>
</reference>